<gene>
    <name evidence="2" type="ORF">WKR92_01070</name>
</gene>
<proteinExistence type="predicted"/>
<evidence type="ECO:0000259" key="1">
    <source>
        <dbReference type="Pfam" id="PF22311"/>
    </source>
</evidence>
<keyword evidence="3" id="KW-1185">Reference proteome</keyword>
<dbReference type="RefSeq" id="WP_375555995.1">
    <property type="nucleotide sequence ID" value="NZ_JBBVGT010000001.1"/>
</dbReference>
<reference evidence="2 3" key="1">
    <citation type="submission" date="2024-04" db="EMBL/GenBank/DDBJ databases">
        <title>Albibacterium profundi sp. nov., isolated from sediment of the Challenger Deep of Mariana Trench.</title>
        <authorList>
            <person name="Wang Y."/>
        </authorList>
    </citation>
    <scope>NUCLEOTIDE SEQUENCE [LARGE SCALE GENOMIC DNA]</scope>
    <source>
        <strain evidence="2 3">RHL897</strain>
    </source>
</reference>
<evidence type="ECO:0000313" key="2">
    <source>
        <dbReference type="EMBL" id="MFB5944414.1"/>
    </source>
</evidence>
<name>A0ABV5CA43_9SPHI</name>
<sequence>MIKYIFIVLFGILLNAEACKTTGVEPSSTGFLKKKIAELEAKAVYNPPASIWRWEYQDSTYFYVTADCCDQFNELYTASGELLCHPDGGFTGRGDGKCPVDFSSLDSTQLTKTLIWRDDRK</sequence>
<dbReference type="Proteomes" id="UP001580928">
    <property type="component" value="Unassembled WGS sequence"/>
</dbReference>
<organism evidence="2 3">
    <name type="scientific">Albibacterium profundi</name>
    <dbReference type="NCBI Taxonomy" id="3134906"/>
    <lineage>
        <taxon>Bacteria</taxon>
        <taxon>Pseudomonadati</taxon>
        <taxon>Bacteroidota</taxon>
        <taxon>Sphingobacteriia</taxon>
        <taxon>Sphingobacteriales</taxon>
        <taxon>Sphingobacteriaceae</taxon>
        <taxon>Albibacterium</taxon>
    </lineage>
</organism>
<comment type="caution">
    <text evidence="2">The sequence shown here is derived from an EMBL/GenBank/DDBJ whole genome shotgun (WGS) entry which is preliminary data.</text>
</comment>
<feature type="domain" description="DUF6970" evidence="1">
    <location>
        <begin position="38"/>
        <end position="118"/>
    </location>
</feature>
<dbReference type="InterPro" id="IPR054243">
    <property type="entry name" value="DUF6970"/>
</dbReference>
<evidence type="ECO:0000313" key="3">
    <source>
        <dbReference type="Proteomes" id="UP001580928"/>
    </source>
</evidence>
<accession>A0ABV5CA43</accession>
<protein>
    <recommendedName>
        <fullName evidence="1">DUF6970 domain-containing protein</fullName>
    </recommendedName>
</protein>
<dbReference type="Pfam" id="PF22311">
    <property type="entry name" value="DUF6970"/>
    <property type="match status" value="1"/>
</dbReference>
<dbReference type="EMBL" id="JBBVGT010000001">
    <property type="protein sequence ID" value="MFB5944414.1"/>
    <property type="molecule type" value="Genomic_DNA"/>
</dbReference>